<evidence type="ECO:0000313" key="2">
    <source>
        <dbReference type="EMBL" id="NMM61877.1"/>
    </source>
</evidence>
<dbReference type="Pfam" id="PF00561">
    <property type="entry name" value="Abhydrolase_1"/>
    <property type="match status" value="1"/>
</dbReference>
<dbReference type="GO" id="GO:0016787">
    <property type="term" value="F:hydrolase activity"/>
    <property type="evidence" value="ECO:0007669"/>
    <property type="project" value="UniProtKB-KW"/>
</dbReference>
<keyword evidence="2" id="KW-0378">Hydrolase</keyword>
<dbReference type="RefSeq" id="WP_169296482.1">
    <property type="nucleotide sequence ID" value="NZ_JABBNI010000008.1"/>
</dbReference>
<dbReference type="InterPro" id="IPR029058">
    <property type="entry name" value="AB_hydrolase_fold"/>
</dbReference>
<dbReference type="Proteomes" id="UP000537131">
    <property type="component" value="Unassembled WGS sequence"/>
</dbReference>
<keyword evidence="3" id="KW-1185">Reference proteome</keyword>
<gene>
    <name evidence="2" type="ORF">HBE96_04075</name>
</gene>
<name>A0A7Y0HMR4_9CLOT</name>
<feature type="domain" description="AB hydrolase-1" evidence="1">
    <location>
        <begin position="14"/>
        <end position="116"/>
    </location>
</feature>
<evidence type="ECO:0000259" key="1">
    <source>
        <dbReference type="Pfam" id="PF00561"/>
    </source>
</evidence>
<comment type="caution">
    <text evidence="2">The sequence shown here is derived from an EMBL/GenBank/DDBJ whole genome shotgun (WGS) entry which is preliminary data.</text>
</comment>
<dbReference type="InterPro" id="IPR000073">
    <property type="entry name" value="AB_hydrolase_1"/>
</dbReference>
<dbReference type="AlphaFoldDB" id="A0A7Y0HMR4"/>
<dbReference type="EMBL" id="JABBNI010000008">
    <property type="protein sequence ID" value="NMM61877.1"/>
    <property type="molecule type" value="Genomic_DNA"/>
</dbReference>
<accession>A0A7Y0HMR4</accession>
<sequence>MRINTYGTETQHCVLLLHTMFTTGALFEKIISELQDYFLVVPTLDGYDPTNTTEYLGSDSELEQIETFLSERNIVELTAAGSSLGAMLVWKLWQRGNIRIRRLILDSPPFDVPSAAASVCANGFWQLVLGVQADPDAQCIFDEQYGEFGPMMRKSCLTLTENTIRQSCETCFGPQLPNYVQAGDTKILLIYGEQDPNYKANCRKLDHRKDISVVVKPGYRHCGFLMKEPLEFAKLFKEE</sequence>
<dbReference type="SUPFAM" id="SSF53474">
    <property type="entry name" value="alpha/beta-Hydrolases"/>
    <property type="match status" value="1"/>
</dbReference>
<dbReference type="Gene3D" id="3.40.50.1820">
    <property type="entry name" value="alpha/beta hydrolase"/>
    <property type="match status" value="1"/>
</dbReference>
<proteinExistence type="predicted"/>
<organism evidence="2 3">
    <name type="scientific">Clostridium muellerianum</name>
    <dbReference type="NCBI Taxonomy" id="2716538"/>
    <lineage>
        <taxon>Bacteria</taxon>
        <taxon>Bacillati</taxon>
        <taxon>Bacillota</taxon>
        <taxon>Clostridia</taxon>
        <taxon>Eubacteriales</taxon>
        <taxon>Clostridiaceae</taxon>
        <taxon>Clostridium</taxon>
    </lineage>
</organism>
<reference evidence="2 3" key="1">
    <citation type="submission" date="2020-04" db="EMBL/GenBank/DDBJ databases">
        <authorList>
            <person name="Doyle D.A."/>
        </authorList>
    </citation>
    <scope>NUCLEOTIDE SEQUENCE [LARGE SCALE GENOMIC DNA]</scope>
    <source>
        <strain evidence="2 3">P21</strain>
    </source>
</reference>
<protein>
    <submittedName>
        <fullName evidence="2">Alpha/beta hydrolase</fullName>
    </submittedName>
</protein>
<evidence type="ECO:0000313" key="3">
    <source>
        <dbReference type="Proteomes" id="UP000537131"/>
    </source>
</evidence>
<reference evidence="2 3" key="2">
    <citation type="submission" date="2020-06" db="EMBL/GenBank/DDBJ databases">
        <title>Complete Genome Sequence of Clostridium muelleri sp. nov. P21T, an Acid-Alcohol Producing Acetogen Isolated from Old Hay.</title>
        <authorList>
            <person name="Duncan K.E."/>
            <person name="Tanner R.S."/>
        </authorList>
    </citation>
    <scope>NUCLEOTIDE SEQUENCE [LARGE SCALE GENOMIC DNA]</scope>
    <source>
        <strain evidence="2 3">P21</strain>
    </source>
</reference>